<dbReference type="SMART" id="SM00220">
    <property type="entry name" value="S_TKc"/>
    <property type="match status" value="1"/>
</dbReference>
<keyword evidence="6 7" id="KW-0067">ATP-binding</keyword>
<evidence type="ECO:0000256" key="4">
    <source>
        <dbReference type="ARBA" id="ARBA00022741"/>
    </source>
</evidence>
<comment type="caution">
    <text evidence="10">The sequence shown here is derived from an EMBL/GenBank/DDBJ whole genome shotgun (WGS) entry which is preliminary data.</text>
</comment>
<feature type="transmembrane region" description="Helical" evidence="8">
    <location>
        <begin position="316"/>
        <end position="339"/>
    </location>
</feature>
<dbReference type="EC" id="2.7.11.1" evidence="1"/>
<evidence type="ECO:0000256" key="6">
    <source>
        <dbReference type="ARBA" id="ARBA00022840"/>
    </source>
</evidence>
<keyword evidence="8" id="KW-0472">Membrane</keyword>
<feature type="binding site" evidence="7">
    <location>
        <position position="43"/>
    </location>
    <ligand>
        <name>ATP</name>
        <dbReference type="ChEBI" id="CHEBI:30616"/>
    </ligand>
</feature>
<evidence type="ECO:0000256" key="7">
    <source>
        <dbReference type="PROSITE-ProRule" id="PRU10141"/>
    </source>
</evidence>
<sequence length="462" mass="49958">MDNPDLQLPQISRYRVEAVLGRGGMATVFLAVQESLARQVALKVMTEDLSRQPEFRSRFLKEGRLIAQLAHPNIVTIYDIGVSEELHYFSMTYLPGGTLKERIRAGAPLADALDILRSLASALAYAHHQGIVHRDIKPSNVLFNAAGAAVLADFGIAKNVGEETQLTSTGLTLGSVPYMSPEQFQGDPVDHRADLYGLGVLFWQMLTGSLPFQARDPFAVAVMHTKAPIPQLPSELRHFQPLIARLLAKRPDDRFSSADEVIGAIEAIPERLRKIAAPASAVTNTVPMLNPTRSGRSHGAEVAQASARPAPGRSRLWVAAASVVALAFGLGGYFGLGYLGSSGTAPKEGAASAVQSSVSLGADPKDLLQRAEQRMREGKILAPPGDNAFELFRQLLSLDPENVQAKQRLVDIGRIRAADRILSVAEDKLRQGAIEDAQQLIRTGLKLNPEDERLIGLARALE</sequence>
<dbReference type="SUPFAM" id="SSF56112">
    <property type="entry name" value="Protein kinase-like (PK-like)"/>
    <property type="match status" value="1"/>
</dbReference>
<dbReference type="Gene3D" id="3.30.200.20">
    <property type="entry name" value="Phosphorylase Kinase, domain 1"/>
    <property type="match status" value="1"/>
</dbReference>
<dbReference type="AlphaFoldDB" id="A0A6M0K0S0"/>
<evidence type="ECO:0000256" key="2">
    <source>
        <dbReference type="ARBA" id="ARBA00022527"/>
    </source>
</evidence>
<dbReference type="GO" id="GO:0004674">
    <property type="term" value="F:protein serine/threonine kinase activity"/>
    <property type="evidence" value="ECO:0007669"/>
    <property type="project" value="UniProtKB-KW"/>
</dbReference>
<dbReference type="InterPro" id="IPR011009">
    <property type="entry name" value="Kinase-like_dom_sf"/>
</dbReference>
<dbReference type="InterPro" id="IPR011990">
    <property type="entry name" value="TPR-like_helical_dom_sf"/>
</dbReference>
<keyword evidence="3" id="KW-0808">Transferase</keyword>
<dbReference type="Gene3D" id="1.25.40.10">
    <property type="entry name" value="Tetratricopeptide repeat domain"/>
    <property type="match status" value="1"/>
</dbReference>
<organism evidence="10 11">
    <name type="scientific">Thiorhodococcus minor</name>
    <dbReference type="NCBI Taxonomy" id="57489"/>
    <lineage>
        <taxon>Bacteria</taxon>
        <taxon>Pseudomonadati</taxon>
        <taxon>Pseudomonadota</taxon>
        <taxon>Gammaproteobacteria</taxon>
        <taxon>Chromatiales</taxon>
        <taxon>Chromatiaceae</taxon>
        <taxon>Thiorhodococcus</taxon>
    </lineage>
</organism>
<evidence type="ECO:0000259" key="9">
    <source>
        <dbReference type="PROSITE" id="PS50011"/>
    </source>
</evidence>
<dbReference type="Pfam" id="PF00069">
    <property type="entry name" value="Pkinase"/>
    <property type="match status" value="1"/>
</dbReference>
<gene>
    <name evidence="10" type="ORF">G3446_15900</name>
</gene>
<keyword evidence="11" id="KW-1185">Reference proteome</keyword>
<evidence type="ECO:0000313" key="10">
    <source>
        <dbReference type="EMBL" id="NEV63352.1"/>
    </source>
</evidence>
<evidence type="ECO:0000313" key="11">
    <source>
        <dbReference type="Proteomes" id="UP000483379"/>
    </source>
</evidence>
<accession>A0A6M0K0S0</accession>
<dbReference type="CDD" id="cd14014">
    <property type="entry name" value="STKc_PknB_like"/>
    <property type="match status" value="1"/>
</dbReference>
<dbReference type="PROSITE" id="PS50011">
    <property type="entry name" value="PROTEIN_KINASE_DOM"/>
    <property type="match status" value="1"/>
</dbReference>
<keyword evidence="5 10" id="KW-0418">Kinase</keyword>
<dbReference type="InterPro" id="IPR008271">
    <property type="entry name" value="Ser/Thr_kinase_AS"/>
</dbReference>
<dbReference type="Gene3D" id="1.10.510.10">
    <property type="entry name" value="Transferase(Phosphotransferase) domain 1"/>
    <property type="match status" value="1"/>
</dbReference>
<evidence type="ECO:0000256" key="8">
    <source>
        <dbReference type="SAM" id="Phobius"/>
    </source>
</evidence>
<keyword evidence="8" id="KW-1133">Transmembrane helix</keyword>
<protein>
    <recommendedName>
        <fullName evidence="1">non-specific serine/threonine protein kinase</fullName>
        <ecNumber evidence="1">2.7.11.1</ecNumber>
    </recommendedName>
</protein>
<dbReference type="PANTHER" id="PTHR43289:SF6">
    <property type="entry name" value="SERINE_THREONINE-PROTEIN KINASE NEKL-3"/>
    <property type="match status" value="1"/>
</dbReference>
<dbReference type="GO" id="GO:0005524">
    <property type="term" value="F:ATP binding"/>
    <property type="evidence" value="ECO:0007669"/>
    <property type="project" value="UniProtKB-UniRule"/>
</dbReference>
<evidence type="ECO:0000256" key="3">
    <source>
        <dbReference type="ARBA" id="ARBA00022679"/>
    </source>
</evidence>
<dbReference type="FunFam" id="1.10.510.10:FF:000021">
    <property type="entry name" value="Serine/threonine protein kinase"/>
    <property type="match status" value="1"/>
</dbReference>
<name>A0A6M0K0S0_9GAMM</name>
<keyword evidence="8" id="KW-0812">Transmembrane</keyword>
<dbReference type="EMBL" id="JAAIJQ010000048">
    <property type="protein sequence ID" value="NEV63352.1"/>
    <property type="molecule type" value="Genomic_DNA"/>
</dbReference>
<dbReference type="PROSITE" id="PS00107">
    <property type="entry name" value="PROTEIN_KINASE_ATP"/>
    <property type="match status" value="1"/>
</dbReference>
<keyword evidence="4 7" id="KW-0547">Nucleotide-binding</keyword>
<keyword evidence="2" id="KW-0723">Serine/threonine-protein kinase</keyword>
<dbReference type="PANTHER" id="PTHR43289">
    <property type="entry name" value="MITOGEN-ACTIVATED PROTEIN KINASE KINASE KINASE 20-RELATED"/>
    <property type="match status" value="1"/>
</dbReference>
<dbReference type="InterPro" id="IPR017441">
    <property type="entry name" value="Protein_kinase_ATP_BS"/>
</dbReference>
<evidence type="ECO:0000256" key="1">
    <source>
        <dbReference type="ARBA" id="ARBA00012513"/>
    </source>
</evidence>
<dbReference type="RefSeq" id="WP_164453817.1">
    <property type="nucleotide sequence ID" value="NZ_JAAIJQ010000048.1"/>
</dbReference>
<dbReference type="Proteomes" id="UP000483379">
    <property type="component" value="Unassembled WGS sequence"/>
</dbReference>
<reference evidence="10 11" key="1">
    <citation type="submission" date="2020-02" db="EMBL/GenBank/DDBJ databases">
        <title>Genome sequences of Thiorhodococcus mannitoliphagus and Thiorhodococcus minor, purple sulfur photosynthetic bacteria in the gammaproteobacterial family, Chromatiaceae.</title>
        <authorList>
            <person name="Aviles F.A."/>
            <person name="Meyer T.E."/>
            <person name="Kyndt J.A."/>
        </authorList>
    </citation>
    <scope>NUCLEOTIDE SEQUENCE [LARGE SCALE GENOMIC DNA]</scope>
    <source>
        <strain evidence="10 11">DSM 11518</strain>
    </source>
</reference>
<dbReference type="PROSITE" id="PS00108">
    <property type="entry name" value="PROTEIN_KINASE_ST"/>
    <property type="match status" value="1"/>
</dbReference>
<proteinExistence type="predicted"/>
<dbReference type="InterPro" id="IPR000719">
    <property type="entry name" value="Prot_kinase_dom"/>
</dbReference>
<feature type="domain" description="Protein kinase" evidence="9">
    <location>
        <begin position="14"/>
        <end position="268"/>
    </location>
</feature>
<evidence type="ECO:0000256" key="5">
    <source>
        <dbReference type="ARBA" id="ARBA00022777"/>
    </source>
</evidence>